<evidence type="ECO:0000313" key="2">
    <source>
        <dbReference type="Proteomes" id="UP000766986"/>
    </source>
</evidence>
<dbReference type="InterPro" id="IPR027417">
    <property type="entry name" value="P-loop_NTPase"/>
</dbReference>
<protein>
    <submittedName>
        <fullName evidence="1">Uncharacterized protein</fullName>
    </submittedName>
</protein>
<organism evidence="1 2">
    <name type="scientific">Mediterranea massiliensis</name>
    <dbReference type="NCBI Taxonomy" id="1841865"/>
    <lineage>
        <taxon>Bacteria</taxon>
        <taxon>Pseudomonadati</taxon>
        <taxon>Bacteroidota</taxon>
        <taxon>Bacteroidia</taxon>
        <taxon>Bacteroidales</taxon>
        <taxon>Bacteroidaceae</taxon>
        <taxon>Mediterranea</taxon>
    </lineage>
</organism>
<dbReference type="EMBL" id="JACLYZ010000007">
    <property type="protein sequence ID" value="MBM6734528.1"/>
    <property type="molecule type" value="Genomic_DNA"/>
</dbReference>
<keyword evidence="2" id="KW-1185">Reference proteome</keyword>
<comment type="caution">
    <text evidence="1">The sequence shown here is derived from an EMBL/GenBank/DDBJ whole genome shotgun (WGS) entry which is preliminary data.</text>
</comment>
<reference evidence="1 2" key="1">
    <citation type="journal article" date="2021" name="Sci. Rep.">
        <title>The distribution of antibiotic resistance genes in chicken gut microbiota commensals.</title>
        <authorList>
            <person name="Juricova H."/>
            <person name="Matiasovicova J."/>
            <person name="Kubasova T."/>
            <person name="Cejkova D."/>
            <person name="Rychlik I."/>
        </authorList>
    </citation>
    <scope>NUCLEOTIDE SEQUENCE [LARGE SCALE GENOMIC DNA]</scope>
    <source>
        <strain evidence="1 2">An772</strain>
    </source>
</reference>
<sequence length="712" mass="81767">MNNKMDSNIRTISIQKLTTRLVGGQGMAPQADISIKPNDSFYICKEKNEKYIEPLLTNQILPGGTDFNDAQIVLISAPGATGKSAMTKFLSNSLNIPIFDLGKHEPVGSYSFLGMLYKTLETGDMVSMLSGLSDGRHSVIIDALDEGAAKTGQGAFDSFLNDLAEIASKSNGLPFVIFGRSSVLEYTALYLEEKHIKTVLLQIEPFTIKQANEFIDKQMEEKNINRFEDSYKALKEYIINAINGFFKNEPDIKKHLFERFIGYAPVLLSIVELFKENKDYHSLLLNLQNSQAKHIDLIIRILEMILEREKSKLETPLKELLKGRSEEFCSDVYSKAYSIEEQCARLLKKKNKKAHLTNLTQDPDFNQRYNDMADNWAKEHPFIDTEGRFVNIVFESYVIVRLANTKDWEDALEYLKQGQGSSYLFFELFKTIKNEESDTDYRMIPYLMESFQSTDRTDNKGEIEITASDIKEKPEETWCDVAFYRKKDSRYDTILNLQIHIPDKQKLELPSLISNITIDAPIHLEFSMPRIEISAPVSLDVNSIDIHSKEIVLRGTTNNDSIVLECQRWKAQTPAGSIQDITQIGNCRAKIVTNDVLYFPFIEYHEDVQTVFNDDNDLYEKYKKLRKILIQFRANSKGILAKYKDKIDNRIGCHPTGKKVLRALLSNKIIDKNENMYFLDMERFEQILGMNFSQLRSYELNDATISFLQNIK</sequence>
<dbReference type="Proteomes" id="UP000766986">
    <property type="component" value="Unassembled WGS sequence"/>
</dbReference>
<accession>A0ABS2DYT3</accession>
<dbReference type="SUPFAM" id="SSF52540">
    <property type="entry name" value="P-loop containing nucleoside triphosphate hydrolases"/>
    <property type="match status" value="1"/>
</dbReference>
<evidence type="ECO:0000313" key="1">
    <source>
        <dbReference type="EMBL" id="MBM6734528.1"/>
    </source>
</evidence>
<gene>
    <name evidence="1" type="ORF">H7U35_04695</name>
</gene>
<proteinExistence type="predicted"/>
<dbReference type="RefSeq" id="WP_205094934.1">
    <property type="nucleotide sequence ID" value="NZ_JACLYZ010000007.1"/>
</dbReference>
<name>A0ABS2DYT3_9BACT</name>